<organism evidence="2 3">
    <name type="scientific">Blastocystis sp. subtype 1 (strain ATCC 50177 / NandII)</name>
    <dbReference type="NCBI Taxonomy" id="478820"/>
    <lineage>
        <taxon>Eukaryota</taxon>
        <taxon>Sar</taxon>
        <taxon>Stramenopiles</taxon>
        <taxon>Bigyra</taxon>
        <taxon>Opalozoa</taxon>
        <taxon>Opalinata</taxon>
        <taxon>Blastocystidae</taxon>
        <taxon>Blastocystis</taxon>
    </lineage>
</organism>
<dbReference type="InterPro" id="IPR015943">
    <property type="entry name" value="WD40/YVTN_repeat-like_dom_sf"/>
</dbReference>
<feature type="compositionally biased region" description="Low complexity" evidence="1">
    <location>
        <begin position="291"/>
        <end position="332"/>
    </location>
</feature>
<dbReference type="Gene3D" id="2.130.10.10">
    <property type="entry name" value="YVTN repeat-like/Quinoprotein amine dehydrogenase"/>
    <property type="match status" value="1"/>
</dbReference>
<sequence length="1898" mass="206758">MDSLAISILPLDDQEEAFALFKLSASGHFFVGVQKRRASNVLSIYKAVSAESDALPSDSNNMDVMKPAMRFYLHSKAILDVVTLQRDGNEYAIALSECKTLSVFCLSDCTCKRVVQLDQEGRCEHMAVNEEKGWILVASNSGTVCCYDFPDLRVCFSLVTHIPGSVYSLQLDHNDSDVLYMLNSNGVIATMHLQQQKVTGSVVLREEPQAAVEGESYNAMCWLGDSSYLILFHGALYSWDSLTSRTLFCQYIPCHATNAALRAVTHVCVGPSLVVLAYAIEERGVMSAKGSQSSLSNNTQSSLSNNAQSTALSANNAHPSSANNAHPSSANNVHPSSANNVHPSSANNAQSTALSANNAQPTALSANNAQPTALSANNAQPSPKIEPLNRPTETALLGFPKEQFSEDAESSLPLYHLWLDARATGSLQGVLACDHSFCVVHGSGAARALSVFTVPALPEPLQHESTSFHNKARSSDSIGLSWGVEPDCLNAEQFETGWEKGDRKEKEWRECDVCRCNAIRKATSESGRACVFGSCYCLLPRQQFDLSALHALSTHLLLLPAIPSCALTMPLLFTGNEQGVIELWNLDWMARKWSLAVQDAITFIGATPFAVQVRMAEHEAAAELGEAEEQASFVSLHNSSPSVLSPQSFSLSPSLSFLDESLGQEHMPAPAEAAVCGKDSEGSHSFVDLRELDKPEDRHAYSRILVVGTRHGRMLLMEEREGRVLIDVNVMDAALDRILVSSQYAVVTNNERVSGFVLTCANYETRTFYSLLFTYSSRTKSKVNSAPLTVSEASVVGPLGAAASSISSVPTAATTNTVVSAAGVMTGMSGLTTLTTNGMTTSTANGVTTPTAASISDDMSESATTLVERASMSEESVATINSLMRVSGESDELSVMSEYFLGLFSLEDGTVTETAYEEGDSVEALRIVVKTAEGDMSVLSVRGEEDVLLKTRLLMRHEEPEGADATLASHVESYDSLYTIATHRSPLFTPVLTIRLSYVTLLERLADLAAFLSGKGLVEGWDSLPVNLHGSVVTWNYLLHYMNVLLPWNQDFALNKQLLKLFAFCPFCVDLDNPIFHLALVAQLPVQSASLVAAAAPPLTQITALSEMQQQKKSTFLSFFSVNAELSTLVLVYLFTFSSILGRMSKFVSISDTLKSFLESFTASFIVRTHVETTPRGRATHPLLRSSCFSNGSDLLGGEAKELRPLDVCVLGRFFHFHNYACFRHGAEALLRVLLSTYSKNGISLQPVRRALVEELRKEEKNDAYYSLLLCVMETMSEEDELDEADHAFLLQQITSVMNNDQVPAVLLNRLLLSYLTLTREVTATDPTITRLLLLVFERTTPDAELLTRLITLIPDLFIQQLRCIMQDAAVAPAAGQGASMLYKCVRSLLYLLRANIAVMAPYADTLLDMLVQAKFRVLGANLSQLQFLQTVNLKAVMNKTIRFKDVRGNPRDALYYCILSCILFLSTLPSVFIDAHYAFSISKEGLLRVYSLSLAVLLCTTAIHNGNSNQMVVYTDVDRAPPNRMNRKQNYFLLSFCRQERVLSFFLFNDRTIPYKSILRQIKNGRFAYRDYSASALTKVALLFVPCNSSIQSDACSLCRKQRYNHSMSDLFIFRKKDRLERAAPFLPDNSIEDLDFSSISLQPHAVNASGMSGGVSALSSGLSGDISTGLATGLSGGLSGDISTGISTGLSGGLSGDISTGLATGMANTPTAASTNKETQLLLAAQRTCIVCGTTLLRKARRHRCCSPMDHFIITPQSLMPQSFSQDCSMNLHLPPASWAICDDCQHAILCGNQSLSPSELNTLGMDSAAWGYKQGNYAMIKGKGEGSGSHGVSLSILLAHVGHGVDNFSLNSDFKIMIRPWGGAEGKSPEAFRIYLQLTDMVIVWYDVLVKGISV</sequence>
<dbReference type="SUPFAM" id="SSF50978">
    <property type="entry name" value="WD40 repeat-like"/>
    <property type="match status" value="1"/>
</dbReference>
<dbReference type="InterPro" id="IPR036322">
    <property type="entry name" value="WD40_repeat_dom_sf"/>
</dbReference>
<name>A0A196S6Y6_BLAHN</name>
<feature type="region of interest" description="Disordered" evidence="1">
    <location>
        <begin position="290"/>
        <end position="390"/>
    </location>
</feature>
<evidence type="ECO:0000256" key="1">
    <source>
        <dbReference type="SAM" id="MobiDB-lite"/>
    </source>
</evidence>
<reference evidence="2 3" key="1">
    <citation type="submission" date="2016-05" db="EMBL/GenBank/DDBJ databases">
        <title>Nuclear genome of Blastocystis sp. subtype 1 NandII.</title>
        <authorList>
            <person name="Gentekaki E."/>
            <person name="Curtis B."/>
            <person name="Stairs C."/>
            <person name="Eme L."/>
            <person name="Herman E."/>
            <person name="Klimes V."/>
            <person name="Arias M.C."/>
            <person name="Elias M."/>
            <person name="Hilliou F."/>
            <person name="Klute M."/>
            <person name="Malik S.-B."/>
            <person name="Pightling A."/>
            <person name="Rachubinski R."/>
            <person name="Salas D."/>
            <person name="Schlacht A."/>
            <person name="Suga H."/>
            <person name="Archibald J."/>
            <person name="Ball S.G."/>
            <person name="Clark G."/>
            <person name="Dacks J."/>
            <person name="Van Der Giezen M."/>
            <person name="Tsaousis A."/>
            <person name="Roger A."/>
        </authorList>
    </citation>
    <scope>NUCLEOTIDE SEQUENCE [LARGE SCALE GENOMIC DNA]</scope>
    <source>
        <strain evidence="3">ATCC 50177 / NandII</strain>
    </source>
</reference>
<evidence type="ECO:0000313" key="3">
    <source>
        <dbReference type="Proteomes" id="UP000078348"/>
    </source>
</evidence>
<gene>
    <name evidence="2" type="ORF">AV274_6533</name>
</gene>
<dbReference type="EMBL" id="LXWW01000578">
    <property type="protein sequence ID" value="OAO11832.1"/>
    <property type="molecule type" value="Genomic_DNA"/>
</dbReference>
<comment type="caution">
    <text evidence="2">The sequence shown here is derived from an EMBL/GenBank/DDBJ whole genome shotgun (WGS) entry which is preliminary data.</text>
</comment>
<evidence type="ECO:0000313" key="2">
    <source>
        <dbReference type="EMBL" id="OAO11832.1"/>
    </source>
</evidence>
<accession>A0A196S6Y6</accession>
<proteinExistence type="predicted"/>
<dbReference type="Proteomes" id="UP000078348">
    <property type="component" value="Unassembled WGS sequence"/>
</dbReference>
<keyword evidence="3" id="KW-1185">Reference proteome</keyword>
<feature type="compositionally biased region" description="Polar residues" evidence="1">
    <location>
        <begin position="333"/>
        <end position="381"/>
    </location>
</feature>
<protein>
    <submittedName>
        <fullName evidence="2">Uncharacterized protein</fullName>
    </submittedName>
</protein>